<dbReference type="PANTHER" id="PTHR43273:SF8">
    <property type="entry name" value="RADICAL SAM DOMAIN PROTEIN"/>
    <property type="match status" value="1"/>
</dbReference>
<dbReference type="SFLD" id="SFLDG01386">
    <property type="entry name" value="main_SPASM_domain-containing"/>
    <property type="match status" value="1"/>
</dbReference>
<keyword evidence="3" id="KW-0949">S-adenosyl-L-methionine</keyword>
<dbReference type="GO" id="GO:0016491">
    <property type="term" value="F:oxidoreductase activity"/>
    <property type="evidence" value="ECO:0007669"/>
    <property type="project" value="InterPro"/>
</dbReference>
<dbReference type="Gene3D" id="3.20.20.70">
    <property type="entry name" value="Aldolase class I"/>
    <property type="match status" value="1"/>
</dbReference>
<dbReference type="InterPro" id="IPR000385">
    <property type="entry name" value="MoaA_NifB_PqqE_Fe-S-bd_CS"/>
</dbReference>
<dbReference type="InterPro" id="IPR023885">
    <property type="entry name" value="4Fe4S-binding_SPASM_dom"/>
</dbReference>
<evidence type="ECO:0000256" key="4">
    <source>
        <dbReference type="ARBA" id="ARBA00022723"/>
    </source>
</evidence>
<evidence type="ECO:0000256" key="1">
    <source>
        <dbReference type="ARBA" id="ARBA00001966"/>
    </source>
</evidence>
<accession>A0A8S5T1D9</accession>
<proteinExistence type="predicted"/>
<dbReference type="GO" id="GO:0032324">
    <property type="term" value="P:molybdopterin cofactor biosynthetic process"/>
    <property type="evidence" value="ECO:0007669"/>
    <property type="project" value="UniProtKB-ARBA"/>
</dbReference>
<organism evidence="8">
    <name type="scientific">Myoviridae sp. ctWb16</name>
    <dbReference type="NCBI Taxonomy" id="2827690"/>
    <lineage>
        <taxon>Viruses</taxon>
        <taxon>Duplodnaviria</taxon>
        <taxon>Heunggongvirae</taxon>
        <taxon>Uroviricota</taxon>
        <taxon>Caudoviricetes</taxon>
    </lineage>
</organism>
<dbReference type="PROSITE" id="PS51918">
    <property type="entry name" value="RADICAL_SAM"/>
    <property type="match status" value="1"/>
</dbReference>
<dbReference type="InterPro" id="IPR058240">
    <property type="entry name" value="rSAM_sf"/>
</dbReference>
<dbReference type="NCBIfam" id="TIGR04085">
    <property type="entry name" value="rSAM_more_4Fe4S"/>
    <property type="match status" value="1"/>
</dbReference>
<dbReference type="CDD" id="cd01335">
    <property type="entry name" value="Radical_SAM"/>
    <property type="match status" value="1"/>
</dbReference>
<dbReference type="Pfam" id="PF04055">
    <property type="entry name" value="Radical_SAM"/>
    <property type="match status" value="1"/>
</dbReference>
<dbReference type="SFLD" id="SFLDS00029">
    <property type="entry name" value="Radical_SAM"/>
    <property type="match status" value="1"/>
</dbReference>
<dbReference type="SFLD" id="SFLDG01384">
    <property type="entry name" value="thioether_bond_formation_requi"/>
    <property type="match status" value="1"/>
</dbReference>
<evidence type="ECO:0000313" key="8">
    <source>
        <dbReference type="EMBL" id="DAF56610.1"/>
    </source>
</evidence>
<reference evidence="8" key="1">
    <citation type="journal article" date="2021" name="Proc. Natl. Acad. Sci. U.S.A.">
        <title>A Catalog of Tens of Thousands of Viruses from Human Metagenomes Reveals Hidden Associations with Chronic Diseases.</title>
        <authorList>
            <person name="Tisza M.J."/>
            <person name="Buck C.B."/>
        </authorList>
    </citation>
    <scope>NUCLEOTIDE SEQUENCE</scope>
    <source>
        <strain evidence="8">CtWb16</strain>
    </source>
</reference>
<comment type="cofactor">
    <cofactor evidence="1">
        <name>[4Fe-4S] cluster</name>
        <dbReference type="ChEBI" id="CHEBI:49883"/>
    </cofactor>
</comment>
<evidence type="ECO:0000256" key="2">
    <source>
        <dbReference type="ARBA" id="ARBA00022485"/>
    </source>
</evidence>
<keyword evidence="5" id="KW-0408">Iron</keyword>
<dbReference type="InterPro" id="IPR013785">
    <property type="entry name" value="Aldolase_TIM"/>
</dbReference>
<keyword evidence="2" id="KW-0004">4Fe-4S</keyword>
<protein>
    <submittedName>
        <fullName evidence="8">Fe-S oxidoreductase</fullName>
    </submittedName>
</protein>
<evidence type="ECO:0000256" key="3">
    <source>
        <dbReference type="ARBA" id="ARBA00022691"/>
    </source>
</evidence>
<dbReference type="PANTHER" id="PTHR43273">
    <property type="entry name" value="ANAEROBIC SULFATASE-MATURATING ENZYME HOMOLOG ASLB-RELATED"/>
    <property type="match status" value="1"/>
</dbReference>
<feature type="domain" description="Radical SAM core" evidence="7">
    <location>
        <begin position="6"/>
        <end position="229"/>
    </location>
</feature>
<dbReference type="PROSITE" id="PS01305">
    <property type="entry name" value="MOAA_NIFB_PQQE"/>
    <property type="match status" value="1"/>
</dbReference>
<dbReference type="SFLD" id="SFLDG01067">
    <property type="entry name" value="SPASM/twitch_domain_containing"/>
    <property type="match status" value="1"/>
</dbReference>
<keyword evidence="6" id="KW-0411">Iron-sulfur</keyword>
<dbReference type="InterPro" id="IPR023867">
    <property type="entry name" value="Sulphatase_maturase_rSAM"/>
</dbReference>
<dbReference type="EMBL" id="BK032721">
    <property type="protein sequence ID" value="DAF56610.1"/>
    <property type="molecule type" value="Genomic_DNA"/>
</dbReference>
<dbReference type="InterPro" id="IPR007197">
    <property type="entry name" value="rSAM"/>
</dbReference>
<dbReference type="GO" id="GO:0051539">
    <property type="term" value="F:4 iron, 4 sulfur cluster binding"/>
    <property type="evidence" value="ECO:0007669"/>
    <property type="project" value="UniProtKB-KW"/>
</dbReference>
<evidence type="ECO:0000259" key="7">
    <source>
        <dbReference type="PROSITE" id="PS51918"/>
    </source>
</evidence>
<evidence type="ECO:0000256" key="5">
    <source>
        <dbReference type="ARBA" id="ARBA00023004"/>
    </source>
</evidence>
<dbReference type="SUPFAM" id="SSF102114">
    <property type="entry name" value="Radical SAM enzymes"/>
    <property type="match status" value="1"/>
</dbReference>
<dbReference type="SMART" id="SM00729">
    <property type="entry name" value="Elp3"/>
    <property type="match status" value="1"/>
</dbReference>
<evidence type="ECO:0000256" key="6">
    <source>
        <dbReference type="ARBA" id="ARBA00023014"/>
    </source>
</evidence>
<dbReference type="GO" id="GO:0046872">
    <property type="term" value="F:metal ion binding"/>
    <property type="evidence" value="ECO:0007669"/>
    <property type="project" value="UniProtKB-KW"/>
</dbReference>
<sequence length="448" mass="51840">MKFNDYFKLKDITVNVTNSCNLNCVYCFEHNKNGMKMSSEMIEKIIDVSYNNYLMTNETKFPFVVNFFGGEPFLAFDVMEHAMKYAKEKKYRISFGVTTNLTMLTDHMINVIEDYELGLLVSVDGIKKIHDRNRCNSYDTVMSNLNKLIDRGLKHLVEVRMTVMPADLKDLLTGIQELYNMGIDNIAPVPVTDTKWTDADYMNLRDEMHKIWEWAFSIYNDENNKRNLSLKCIDDYLEMVLNPIFLVPDQRKVCTAGTFSSCSFGVTGDILPCHQRHTISDHYDELVMGNINNTDEIREVNFNKQTIMNENHNCDVCNARAVCKGGCPSENLTLNNDGNIMNDVQCNVLAYMVDVAEQFQWYLINDKIPNIRSRKLNILSQNVKLLDHITDILLNERSIRENEIELLKFYETLVDMEGILLPSFREAINYTISQMVNIIDEQIKNEGV</sequence>
<dbReference type="InterPro" id="IPR006638">
    <property type="entry name" value="Elp3/MiaA/NifB-like_rSAM"/>
</dbReference>
<keyword evidence="4" id="KW-0479">Metal-binding</keyword>
<name>A0A8S5T1D9_9CAUD</name>